<dbReference type="PANTHER" id="PTHR47307:SF1">
    <property type="entry name" value="GLUTATHIONE-REGULATED POTASSIUM-EFFLUX SYSTEM ANCILLARY PROTEIN KEFG"/>
    <property type="match status" value="1"/>
</dbReference>
<accession>A0ABS6LWX4</accession>
<protein>
    <submittedName>
        <fullName evidence="3">NAD(P)H-dependent oxidoreductase</fullName>
    </submittedName>
</protein>
<dbReference type="PANTHER" id="PTHR47307">
    <property type="entry name" value="GLUTATHIONE-REGULATED POTASSIUM-EFFLUX SYSTEM ANCILLARY PROTEIN KEFG"/>
    <property type="match status" value="1"/>
</dbReference>
<evidence type="ECO:0000256" key="1">
    <source>
        <dbReference type="ARBA" id="ARBA00023002"/>
    </source>
</evidence>
<organism evidence="3 4">
    <name type="scientific">Rahnella bonaserana</name>
    <dbReference type="NCBI Taxonomy" id="2816248"/>
    <lineage>
        <taxon>Bacteria</taxon>
        <taxon>Pseudomonadati</taxon>
        <taxon>Pseudomonadota</taxon>
        <taxon>Gammaproteobacteria</taxon>
        <taxon>Enterobacterales</taxon>
        <taxon>Yersiniaceae</taxon>
        <taxon>Rahnella</taxon>
    </lineage>
</organism>
<keyword evidence="4" id="KW-1185">Reference proteome</keyword>
<gene>
    <name evidence="3" type="ORF">J1778_14600</name>
</gene>
<comment type="caution">
    <text evidence="3">The sequence shown here is derived from an EMBL/GenBank/DDBJ whole genome shotgun (WGS) entry which is preliminary data.</text>
</comment>
<proteinExistence type="predicted"/>
<dbReference type="RefSeq" id="WP_217173782.1">
    <property type="nucleotide sequence ID" value="NZ_JAFMOW010000064.1"/>
</dbReference>
<reference evidence="3 4" key="1">
    <citation type="submission" date="2021-03" db="EMBL/GenBank/DDBJ databases">
        <title>Five novel Rahnella species.</title>
        <authorList>
            <person name="Brady C."/>
            <person name="Asselin J."/>
            <person name="Beer S."/>
            <person name="Bruberg M.B."/>
            <person name="Crampton B."/>
            <person name="Venter S."/>
            <person name="Arnold D."/>
            <person name="Denman S."/>
        </authorList>
    </citation>
    <scope>NUCLEOTIDE SEQUENCE [LARGE SCALE GENOMIC DNA]</scope>
    <source>
        <strain evidence="3 4">H11b</strain>
    </source>
</reference>
<keyword evidence="1" id="KW-0560">Oxidoreductase</keyword>
<evidence type="ECO:0000313" key="4">
    <source>
        <dbReference type="Proteomes" id="UP000734343"/>
    </source>
</evidence>
<dbReference type="Proteomes" id="UP000734343">
    <property type="component" value="Unassembled WGS sequence"/>
</dbReference>
<dbReference type="EMBL" id="JAFMOW010000064">
    <property type="protein sequence ID" value="MBU9856506.1"/>
    <property type="molecule type" value="Genomic_DNA"/>
</dbReference>
<name>A0ABS6LWX4_9GAMM</name>
<dbReference type="InterPro" id="IPR046980">
    <property type="entry name" value="KefG/KefF"/>
</dbReference>
<dbReference type="Pfam" id="PF02525">
    <property type="entry name" value="Flavodoxin_2"/>
    <property type="match status" value="1"/>
</dbReference>
<feature type="domain" description="Flavodoxin-like fold" evidence="2">
    <location>
        <begin position="3"/>
        <end position="165"/>
    </location>
</feature>
<sequence length="191" mass="20917">MQNVLIISGHPNINESIGNATILGEVATALPEAEIRFLDALYPDYHINVAQEQQALLNADVIVWQFPFSWYSVPGLMKLWIDQVFVHGFAHGSAAKLGGKKLIISFTAGAPEGLYSAEGLFGHDIQQYLTQFETTALLCNLDLQDPVYTFGMSYAGRDEAKVLEQKTLAKVHAARLITAIKQTAPALKMAV</sequence>
<dbReference type="InterPro" id="IPR003680">
    <property type="entry name" value="Flavodoxin_fold"/>
</dbReference>
<evidence type="ECO:0000313" key="3">
    <source>
        <dbReference type="EMBL" id="MBU9856506.1"/>
    </source>
</evidence>
<evidence type="ECO:0000259" key="2">
    <source>
        <dbReference type="Pfam" id="PF02525"/>
    </source>
</evidence>